<feature type="transmembrane region" description="Helical" evidence="1">
    <location>
        <begin position="88"/>
        <end position="108"/>
    </location>
</feature>
<sequence length="296" mass="34263">MINFEKIKGKALDFKHKLPFEGDWLFVTFSNTSDDLAREDGEKVKEKIRNGGLRNNNYKIINQLNKFSNDRMAKIDGRSKLVREKAKLIWQSAGVIFTVFFTITGLLIKNFNHLAFSIKAIIFVLTIFMIFHLSRALKVSINVITREEDIIFASDNLIEIAEESENESDYLEKMTLEEINNSNFKNKFITKRVNKVIKAQISLVWGIIYLASILILIIGCLFFYDNNPSDSHFLNNKKNISVLSNNEKEKTKSNIKKIKLNLKKDNIINKTDFSLSNFKFRFDEDTGKVVIIKESK</sequence>
<keyword evidence="3" id="KW-1185">Reference proteome</keyword>
<protein>
    <submittedName>
        <fullName evidence="2">Uncharacterized protein</fullName>
    </submittedName>
</protein>
<name>A0A285HY45_9FIRM</name>
<feature type="transmembrane region" description="Helical" evidence="1">
    <location>
        <begin position="114"/>
        <end position="133"/>
    </location>
</feature>
<reference evidence="3" key="1">
    <citation type="submission" date="2017-09" db="EMBL/GenBank/DDBJ databases">
        <authorList>
            <person name="Varghese N."/>
            <person name="Submissions S."/>
        </authorList>
    </citation>
    <scope>NUCLEOTIDE SEQUENCE [LARGE SCALE GENOMIC DNA]</scope>
    <source>
        <strain evidence="3">MSL47</strain>
    </source>
</reference>
<dbReference type="EMBL" id="OBDZ01000027">
    <property type="protein sequence ID" value="SNY40625.1"/>
    <property type="molecule type" value="Genomic_DNA"/>
</dbReference>
<evidence type="ECO:0000313" key="3">
    <source>
        <dbReference type="Proteomes" id="UP000219573"/>
    </source>
</evidence>
<gene>
    <name evidence="2" type="ORF">SAMN06265827_12721</name>
</gene>
<accession>A0A285HY45</accession>
<proteinExistence type="predicted"/>
<dbReference type="Proteomes" id="UP000219573">
    <property type="component" value="Unassembled WGS sequence"/>
</dbReference>
<evidence type="ECO:0000313" key="2">
    <source>
        <dbReference type="EMBL" id="SNY40625.1"/>
    </source>
</evidence>
<keyword evidence="1" id="KW-0472">Membrane</keyword>
<feature type="transmembrane region" description="Helical" evidence="1">
    <location>
        <begin position="201"/>
        <end position="224"/>
    </location>
</feature>
<organism evidence="2 3">
    <name type="scientific">Orenia metallireducens</name>
    <dbReference type="NCBI Taxonomy" id="1413210"/>
    <lineage>
        <taxon>Bacteria</taxon>
        <taxon>Bacillati</taxon>
        <taxon>Bacillota</taxon>
        <taxon>Clostridia</taxon>
        <taxon>Halanaerobiales</taxon>
        <taxon>Halobacteroidaceae</taxon>
        <taxon>Orenia</taxon>
    </lineage>
</organism>
<keyword evidence="1" id="KW-0812">Transmembrane</keyword>
<dbReference type="RefSeq" id="WP_097018986.1">
    <property type="nucleotide sequence ID" value="NZ_OBDZ01000027.1"/>
</dbReference>
<keyword evidence="1" id="KW-1133">Transmembrane helix</keyword>
<evidence type="ECO:0000256" key="1">
    <source>
        <dbReference type="SAM" id="Phobius"/>
    </source>
</evidence>
<dbReference type="AlphaFoldDB" id="A0A285HY45"/>